<dbReference type="GeneID" id="93671635"/>
<dbReference type="InterPro" id="IPR025474">
    <property type="entry name" value="DUF4325"/>
</dbReference>
<dbReference type="Pfam" id="PF14213">
    <property type="entry name" value="DUF4325"/>
    <property type="match status" value="1"/>
</dbReference>
<organism evidence="2 3">
    <name type="scientific">Providencia rettgeri</name>
    <dbReference type="NCBI Taxonomy" id="587"/>
    <lineage>
        <taxon>Bacteria</taxon>
        <taxon>Pseudomonadati</taxon>
        <taxon>Pseudomonadota</taxon>
        <taxon>Gammaproteobacteria</taxon>
        <taxon>Enterobacterales</taxon>
        <taxon>Morganellaceae</taxon>
        <taxon>Providencia</taxon>
    </lineage>
</organism>
<protein>
    <recommendedName>
        <fullName evidence="1">DUF4325 domain-containing protein</fullName>
    </recommendedName>
</protein>
<evidence type="ECO:0000259" key="1">
    <source>
        <dbReference type="Pfam" id="PF14213"/>
    </source>
</evidence>
<feature type="domain" description="DUF4325" evidence="1">
    <location>
        <begin position="24"/>
        <end position="79"/>
    </location>
</feature>
<dbReference type="EMBL" id="UGTZ01000001">
    <property type="protein sequence ID" value="SUC29623.1"/>
    <property type="molecule type" value="Genomic_DNA"/>
</dbReference>
<name>A0A379FMM8_PRORE</name>
<reference evidence="2 3" key="1">
    <citation type="submission" date="2018-06" db="EMBL/GenBank/DDBJ databases">
        <authorList>
            <consortium name="Pathogen Informatics"/>
            <person name="Doyle S."/>
        </authorList>
    </citation>
    <scope>NUCLEOTIDE SEQUENCE [LARGE SCALE GENOMIC DNA]</scope>
    <source>
        <strain evidence="2 3">NCTC11801</strain>
    </source>
</reference>
<proteinExistence type="predicted"/>
<accession>A0A379FMM8</accession>
<evidence type="ECO:0000313" key="2">
    <source>
        <dbReference type="EMBL" id="SUC29623.1"/>
    </source>
</evidence>
<dbReference type="AlphaFoldDB" id="A0A379FMM8"/>
<gene>
    <name evidence="2" type="ORF">NCTC11801_00526</name>
</gene>
<dbReference type="Proteomes" id="UP000254208">
    <property type="component" value="Unassembled WGS sequence"/>
</dbReference>
<dbReference type="RefSeq" id="WP_115166509.1">
    <property type="nucleotide sequence ID" value="NZ_CP077317.1"/>
</dbReference>
<evidence type="ECO:0000313" key="3">
    <source>
        <dbReference type="Proteomes" id="UP000254208"/>
    </source>
</evidence>
<sequence>MSNVNIKLPRGDLASRRLAIPRRYQIEEAINGSNTVFLDLSEVESISESYADELFGVLTVKYGHEAVLQKVKISGAPKSVVKNIAIVIQRRKNEMLKKSVSVGSSFSYLATC</sequence>